<evidence type="ECO:0000313" key="4">
    <source>
        <dbReference type="EMBL" id="AKB44617.1"/>
    </source>
</evidence>
<protein>
    <submittedName>
        <fullName evidence="4">Response regulator receiver</fullName>
    </submittedName>
</protein>
<dbReference type="GO" id="GO:0000160">
    <property type="term" value="P:phosphorelay signal transduction system"/>
    <property type="evidence" value="ECO:0007669"/>
    <property type="project" value="InterPro"/>
</dbReference>
<dbReference type="GeneID" id="24810833"/>
<dbReference type="InterPro" id="IPR011006">
    <property type="entry name" value="CheY-like_superfamily"/>
</dbReference>
<dbReference type="PANTHER" id="PTHR44591">
    <property type="entry name" value="STRESS RESPONSE REGULATOR PROTEIN 1"/>
    <property type="match status" value="1"/>
</dbReference>
<dbReference type="PATRIC" id="fig|1434123.4.peg.2870"/>
<evidence type="ECO:0000313" key="5">
    <source>
        <dbReference type="Proteomes" id="UP000033096"/>
    </source>
</evidence>
<organism evidence="4 5">
    <name type="scientific">Methanosarcina vacuolata Z-761</name>
    <dbReference type="NCBI Taxonomy" id="1434123"/>
    <lineage>
        <taxon>Archaea</taxon>
        <taxon>Methanobacteriati</taxon>
        <taxon>Methanobacteriota</taxon>
        <taxon>Stenosarchaea group</taxon>
        <taxon>Methanomicrobia</taxon>
        <taxon>Methanosarcinales</taxon>
        <taxon>Methanosarcinaceae</taxon>
        <taxon>Methanosarcina</taxon>
    </lineage>
</organism>
<dbReference type="SMART" id="SM00448">
    <property type="entry name" value="REC"/>
    <property type="match status" value="1"/>
</dbReference>
<dbReference type="RefSeq" id="WP_048121412.1">
    <property type="nucleotide sequence ID" value="NZ_CP009520.1"/>
</dbReference>
<dbReference type="CDD" id="cd00156">
    <property type="entry name" value="REC"/>
    <property type="match status" value="1"/>
</dbReference>
<dbReference type="STRING" id="1434123.MSVAZ_2348"/>
<dbReference type="Pfam" id="PF00072">
    <property type="entry name" value="Response_reg"/>
    <property type="match status" value="1"/>
</dbReference>
<dbReference type="KEGG" id="mvc:MSVAZ_2348"/>
<dbReference type="AlphaFoldDB" id="A0A0E3Q7K9"/>
<sequence length="127" mass="14393">MKILLVDDDPLFLELSKTFLEVFHDISSDTVDSAREALQRLEKNSYDVVVSDYDMPLMDGITLLKTIRDKRIDTPFILFTGVGRDELMDQAIENGANSFIQKIGDPKAQYSELSKRIWQAVSSNAGY</sequence>
<dbReference type="SUPFAM" id="SSF52172">
    <property type="entry name" value="CheY-like"/>
    <property type="match status" value="1"/>
</dbReference>
<dbReference type="PROSITE" id="PS50110">
    <property type="entry name" value="RESPONSE_REGULATORY"/>
    <property type="match status" value="1"/>
</dbReference>
<name>A0A0E3Q7K9_9EURY</name>
<dbReference type="EMBL" id="CP009520">
    <property type="protein sequence ID" value="AKB44617.1"/>
    <property type="molecule type" value="Genomic_DNA"/>
</dbReference>
<proteinExistence type="predicted"/>
<dbReference type="HOGENOM" id="CLU_000445_69_8_2"/>
<feature type="modified residue" description="4-aspartylphosphate" evidence="2">
    <location>
        <position position="52"/>
    </location>
</feature>
<dbReference type="InterPro" id="IPR050595">
    <property type="entry name" value="Bact_response_regulator"/>
</dbReference>
<keyword evidence="1 2" id="KW-0597">Phosphoprotein</keyword>
<dbReference type="InterPro" id="IPR001789">
    <property type="entry name" value="Sig_transdc_resp-reg_receiver"/>
</dbReference>
<dbReference type="Proteomes" id="UP000033096">
    <property type="component" value="Chromosome"/>
</dbReference>
<reference evidence="4 5" key="1">
    <citation type="submission" date="2014-07" db="EMBL/GenBank/DDBJ databases">
        <title>Methanogenic archaea and the global carbon cycle.</title>
        <authorList>
            <person name="Henriksen J.R."/>
            <person name="Luke J."/>
            <person name="Reinhart S."/>
            <person name="Benedict M.N."/>
            <person name="Youngblut N.D."/>
            <person name="Metcalf M.E."/>
            <person name="Whitaker R.J."/>
            <person name="Metcalf W.W."/>
        </authorList>
    </citation>
    <scope>NUCLEOTIDE SEQUENCE [LARGE SCALE GENOMIC DNA]</scope>
    <source>
        <strain evidence="4 5">Z-761</strain>
    </source>
</reference>
<dbReference type="PANTHER" id="PTHR44591:SF3">
    <property type="entry name" value="RESPONSE REGULATORY DOMAIN-CONTAINING PROTEIN"/>
    <property type="match status" value="1"/>
</dbReference>
<evidence type="ECO:0000256" key="1">
    <source>
        <dbReference type="ARBA" id="ARBA00022553"/>
    </source>
</evidence>
<dbReference type="Gene3D" id="3.40.50.2300">
    <property type="match status" value="1"/>
</dbReference>
<evidence type="ECO:0000259" key="3">
    <source>
        <dbReference type="PROSITE" id="PS50110"/>
    </source>
</evidence>
<feature type="domain" description="Response regulatory" evidence="3">
    <location>
        <begin position="2"/>
        <end position="117"/>
    </location>
</feature>
<evidence type="ECO:0000256" key="2">
    <source>
        <dbReference type="PROSITE-ProRule" id="PRU00169"/>
    </source>
</evidence>
<keyword evidence="5" id="KW-1185">Reference proteome</keyword>
<gene>
    <name evidence="4" type="ORF">MSVAZ_2348</name>
</gene>
<accession>A0A0E3Q7K9</accession>